<dbReference type="AlphaFoldDB" id="A0A5B8VK35"/>
<feature type="binding site" evidence="16">
    <location>
        <position position="15"/>
    </location>
    <ligand>
        <name>Mg(2+)</name>
        <dbReference type="ChEBI" id="CHEBI:18420"/>
    </ligand>
</feature>
<accession>A0A5B8VK35</accession>
<dbReference type="InterPro" id="IPR043502">
    <property type="entry name" value="DNA/RNA_pol_sf"/>
</dbReference>
<keyword evidence="5 16" id="KW-0963">Cytoplasm</keyword>
<evidence type="ECO:0000256" key="14">
    <source>
        <dbReference type="ARBA" id="ARBA00023204"/>
    </source>
</evidence>
<evidence type="ECO:0000259" key="18">
    <source>
        <dbReference type="PROSITE" id="PS50173"/>
    </source>
</evidence>
<feature type="site" description="Substrate discrimination" evidence="16">
    <location>
        <position position="20"/>
    </location>
</feature>
<dbReference type="InterPro" id="IPR001126">
    <property type="entry name" value="UmuC"/>
</dbReference>
<dbReference type="Gene3D" id="3.30.1490.100">
    <property type="entry name" value="DNA polymerase, Y-family, little finger domain"/>
    <property type="match status" value="1"/>
</dbReference>
<dbReference type="OrthoDB" id="9808813at2"/>
<dbReference type="EMBL" id="CP042434">
    <property type="protein sequence ID" value="QEC71543.1"/>
    <property type="molecule type" value="Genomic_DNA"/>
</dbReference>
<evidence type="ECO:0000256" key="17">
    <source>
        <dbReference type="SAM" id="MobiDB-lite"/>
    </source>
</evidence>
<feature type="active site" evidence="16">
    <location>
        <position position="112"/>
    </location>
</feature>
<dbReference type="InterPro" id="IPR022880">
    <property type="entry name" value="DNApol_IV"/>
</dbReference>
<dbReference type="InterPro" id="IPR017961">
    <property type="entry name" value="DNA_pol_Y-fam_little_finger"/>
</dbReference>
<dbReference type="Proteomes" id="UP000321291">
    <property type="component" value="Chromosome"/>
</dbReference>
<evidence type="ECO:0000256" key="8">
    <source>
        <dbReference type="ARBA" id="ARBA00022705"/>
    </source>
</evidence>
<dbReference type="EC" id="2.7.7.7" evidence="16"/>
<dbReference type="SUPFAM" id="SSF100879">
    <property type="entry name" value="Lesion bypass DNA polymerase (Y-family), little finger domain"/>
    <property type="match status" value="1"/>
</dbReference>
<dbReference type="PANTHER" id="PTHR11076">
    <property type="entry name" value="DNA REPAIR POLYMERASE UMUC / TRANSFERASE FAMILY MEMBER"/>
    <property type="match status" value="1"/>
</dbReference>
<comment type="subunit">
    <text evidence="3 16">Monomer.</text>
</comment>
<dbReference type="GO" id="GO:0003887">
    <property type="term" value="F:DNA-directed DNA polymerase activity"/>
    <property type="evidence" value="ECO:0007669"/>
    <property type="project" value="UniProtKB-UniRule"/>
</dbReference>
<proteinExistence type="inferred from homology"/>
<keyword evidence="9 16" id="KW-0479">Metal-binding</keyword>
<dbReference type="HAMAP" id="MF_01113">
    <property type="entry name" value="DNApol_IV"/>
    <property type="match status" value="1"/>
</dbReference>
<evidence type="ECO:0000256" key="15">
    <source>
        <dbReference type="ARBA" id="ARBA00049244"/>
    </source>
</evidence>
<dbReference type="FunFam" id="3.40.1170.60:FF:000001">
    <property type="entry name" value="DNA polymerase IV"/>
    <property type="match status" value="1"/>
</dbReference>
<dbReference type="FunFam" id="1.10.150.20:FF:000019">
    <property type="entry name" value="DNA polymerase IV"/>
    <property type="match status" value="1"/>
</dbReference>
<evidence type="ECO:0000256" key="7">
    <source>
        <dbReference type="ARBA" id="ARBA00022695"/>
    </source>
</evidence>
<evidence type="ECO:0000256" key="3">
    <source>
        <dbReference type="ARBA" id="ARBA00011245"/>
    </source>
</evidence>
<dbReference type="GO" id="GO:0042276">
    <property type="term" value="P:error-prone translesion synthesis"/>
    <property type="evidence" value="ECO:0007669"/>
    <property type="project" value="TreeGrafter"/>
</dbReference>
<dbReference type="SUPFAM" id="SSF56672">
    <property type="entry name" value="DNA/RNA polymerases"/>
    <property type="match status" value="1"/>
</dbReference>
<comment type="function">
    <text evidence="16">Poorly processive, error-prone DNA polymerase involved in untargeted mutagenesis. Copies undamaged DNA at stalled replication forks, which arise in vivo from mismatched or misaligned primer ends. These misaligned primers can be extended by PolIV. Exhibits no 3'-5' exonuclease (proofreading) activity. May be involved in translesional synthesis, in conjunction with the beta clamp from PolIII.</text>
</comment>
<name>A0A5B8VK35_9BACT</name>
<organism evidence="19 20">
    <name type="scientific">Arachidicoccus ginsenosidivorans</name>
    <dbReference type="NCBI Taxonomy" id="496057"/>
    <lineage>
        <taxon>Bacteria</taxon>
        <taxon>Pseudomonadati</taxon>
        <taxon>Bacteroidota</taxon>
        <taxon>Chitinophagia</taxon>
        <taxon>Chitinophagales</taxon>
        <taxon>Chitinophagaceae</taxon>
        <taxon>Arachidicoccus</taxon>
    </lineage>
</organism>
<dbReference type="Pfam" id="PF11798">
    <property type="entry name" value="IMS_HHH"/>
    <property type="match status" value="1"/>
</dbReference>
<evidence type="ECO:0000256" key="16">
    <source>
        <dbReference type="HAMAP-Rule" id="MF_01113"/>
    </source>
</evidence>
<keyword evidence="6 16" id="KW-0808">Transferase</keyword>
<dbReference type="NCBIfam" id="NF002677">
    <property type="entry name" value="PRK02406.1"/>
    <property type="match status" value="1"/>
</dbReference>
<dbReference type="Pfam" id="PF00817">
    <property type="entry name" value="IMS"/>
    <property type="match status" value="1"/>
</dbReference>
<evidence type="ECO:0000256" key="1">
    <source>
        <dbReference type="ARBA" id="ARBA00004496"/>
    </source>
</evidence>
<keyword evidence="14 16" id="KW-0234">DNA repair</keyword>
<dbReference type="GO" id="GO:0006281">
    <property type="term" value="P:DNA repair"/>
    <property type="evidence" value="ECO:0007669"/>
    <property type="project" value="UniProtKB-UniRule"/>
</dbReference>
<evidence type="ECO:0000256" key="11">
    <source>
        <dbReference type="ARBA" id="ARBA00022842"/>
    </source>
</evidence>
<feature type="domain" description="UmuC" evidence="18">
    <location>
        <begin position="11"/>
        <end position="193"/>
    </location>
</feature>
<gene>
    <name evidence="16 19" type="primary">dinB</name>
    <name evidence="19" type="ORF">FSB73_07530</name>
</gene>
<dbReference type="InterPro" id="IPR024728">
    <property type="entry name" value="PolY_HhH_motif"/>
</dbReference>
<evidence type="ECO:0000313" key="19">
    <source>
        <dbReference type="EMBL" id="QEC71543.1"/>
    </source>
</evidence>
<dbReference type="GO" id="GO:0005829">
    <property type="term" value="C:cytosol"/>
    <property type="evidence" value="ECO:0007669"/>
    <property type="project" value="TreeGrafter"/>
</dbReference>
<feature type="region of interest" description="Disordered" evidence="17">
    <location>
        <begin position="349"/>
        <end position="370"/>
    </location>
</feature>
<evidence type="ECO:0000256" key="13">
    <source>
        <dbReference type="ARBA" id="ARBA00023125"/>
    </source>
</evidence>
<evidence type="ECO:0000313" key="20">
    <source>
        <dbReference type="Proteomes" id="UP000321291"/>
    </source>
</evidence>
<dbReference type="GO" id="GO:0006261">
    <property type="term" value="P:DNA-templated DNA replication"/>
    <property type="evidence" value="ECO:0007669"/>
    <property type="project" value="UniProtKB-UniRule"/>
</dbReference>
<dbReference type="Pfam" id="PF11799">
    <property type="entry name" value="IMS_C"/>
    <property type="match status" value="1"/>
</dbReference>
<comment type="similarity">
    <text evidence="2 16">Belongs to the DNA polymerase type-Y family.</text>
</comment>
<comment type="subcellular location">
    <subcellularLocation>
        <location evidence="1 16">Cytoplasm</location>
    </subcellularLocation>
</comment>
<feature type="binding site" evidence="16">
    <location>
        <position position="111"/>
    </location>
    <ligand>
        <name>Mg(2+)</name>
        <dbReference type="ChEBI" id="CHEBI:18420"/>
    </ligand>
</feature>
<evidence type="ECO:0000256" key="10">
    <source>
        <dbReference type="ARBA" id="ARBA00022763"/>
    </source>
</evidence>
<comment type="catalytic activity">
    <reaction evidence="15 16">
        <text>DNA(n) + a 2'-deoxyribonucleoside 5'-triphosphate = DNA(n+1) + diphosphate</text>
        <dbReference type="Rhea" id="RHEA:22508"/>
        <dbReference type="Rhea" id="RHEA-COMP:17339"/>
        <dbReference type="Rhea" id="RHEA-COMP:17340"/>
        <dbReference type="ChEBI" id="CHEBI:33019"/>
        <dbReference type="ChEBI" id="CHEBI:61560"/>
        <dbReference type="ChEBI" id="CHEBI:173112"/>
        <dbReference type="EC" id="2.7.7.7"/>
    </reaction>
</comment>
<dbReference type="GO" id="GO:0000287">
    <property type="term" value="F:magnesium ion binding"/>
    <property type="evidence" value="ECO:0007669"/>
    <property type="project" value="UniProtKB-UniRule"/>
</dbReference>
<dbReference type="GO" id="GO:0003684">
    <property type="term" value="F:damaged DNA binding"/>
    <property type="evidence" value="ECO:0007669"/>
    <property type="project" value="InterPro"/>
</dbReference>
<keyword evidence="11 16" id="KW-0460">Magnesium</keyword>
<dbReference type="InterPro" id="IPR050116">
    <property type="entry name" value="DNA_polymerase-Y"/>
</dbReference>
<keyword evidence="20" id="KW-1185">Reference proteome</keyword>
<evidence type="ECO:0000256" key="5">
    <source>
        <dbReference type="ARBA" id="ARBA00022490"/>
    </source>
</evidence>
<protein>
    <recommendedName>
        <fullName evidence="16">DNA polymerase IV</fullName>
        <shortName evidence="16">Pol IV</shortName>
        <ecNumber evidence="16">2.7.7.7</ecNumber>
    </recommendedName>
</protein>
<dbReference type="CDD" id="cd03586">
    <property type="entry name" value="PolY_Pol_IV_kappa"/>
    <property type="match status" value="1"/>
</dbReference>
<keyword evidence="4 16" id="KW-0515">Mutator protein</keyword>
<dbReference type="Gene3D" id="1.10.150.20">
    <property type="entry name" value="5' to 3' exonuclease, C-terminal subdomain"/>
    <property type="match status" value="1"/>
</dbReference>
<dbReference type="Gene3D" id="3.30.70.270">
    <property type="match status" value="1"/>
</dbReference>
<evidence type="ECO:0000256" key="6">
    <source>
        <dbReference type="ARBA" id="ARBA00022679"/>
    </source>
</evidence>
<dbReference type="InterPro" id="IPR043128">
    <property type="entry name" value="Rev_trsase/Diguanyl_cyclase"/>
</dbReference>
<evidence type="ECO:0000256" key="9">
    <source>
        <dbReference type="ARBA" id="ARBA00022723"/>
    </source>
</evidence>
<keyword evidence="8 16" id="KW-0235">DNA replication</keyword>
<evidence type="ECO:0000256" key="4">
    <source>
        <dbReference type="ARBA" id="ARBA00022457"/>
    </source>
</evidence>
<keyword evidence="10 16" id="KW-0227">DNA damage</keyword>
<dbReference type="PANTHER" id="PTHR11076:SF33">
    <property type="entry name" value="DNA POLYMERASE KAPPA"/>
    <property type="match status" value="1"/>
</dbReference>
<dbReference type="PROSITE" id="PS50173">
    <property type="entry name" value="UMUC"/>
    <property type="match status" value="1"/>
</dbReference>
<keyword evidence="13 16" id="KW-0238">DNA-binding</keyword>
<keyword evidence="12 16" id="KW-0239">DNA-directed DNA polymerase</keyword>
<reference evidence="19 20" key="1">
    <citation type="journal article" date="2017" name="Int. J. Syst. Evol. Microbiol.">
        <title>Arachidicoccus ginsenosidivorans sp. nov., with ginsenoside-converting activity isolated from ginseng cultivating soil.</title>
        <authorList>
            <person name="Siddiqi M.Z."/>
            <person name="Aslam Z."/>
            <person name="Im W.T."/>
        </authorList>
    </citation>
    <scope>NUCLEOTIDE SEQUENCE [LARGE SCALE GENOMIC DNA]</scope>
    <source>
        <strain evidence="19 20">Gsoil 809</strain>
    </source>
</reference>
<dbReference type="GO" id="GO:0009432">
    <property type="term" value="P:SOS response"/>
    <property type="evidence" value="ECO:0007669"/>
    <property type="project" value="TreeGrafter"/>
</dbReference>
<dbReference type="InterPro" id="IPR036775">
    <property type="entry name" value="DNA_pol_Y-fam_lit_finger_sf"/>
</dbReference>
<evidence type="ECO:0000256" key="2">
    <source>
        <dbReference type="ARBA" id="ARBA00010945"/>
    </source>
</evidence>
<evidence type="ECO:0000256" key="12">
    <source>
        <dbReference type="ARBA" id="ARBA00022932"/>
    </source>
</evidence>
<comment type="cofactor">
    <cofactor evidence="16">
        <name>Mg(2+)</name>
        <dbReference type="ChEBI" id="CHEBI:18420"/>
    </cofactor>
    <text evidence="16">Binds 2 magnesium ions per subunit.</text>
</comment>
<dbReference type="Gene3D" id="3.40.1170.60">
    <property type="match status" value="1"/>
</dbReference>
<dbReference type="KEGG" id="agi:FSB73_07530"/>
<dbReference type="FunFam" id="3.30.1490.100:FF:000004">
    <property type="entry name" value="DNA polymerase IV"/>
    <property type="match status" value="1"/>
</dbReference>
<sequence length="370" mass="41517">MASMVPIQRKIIHIDMDAFYASVEQRDFPELRGKPLVVGGSPEGRGGVVATASYEARKFGIHSAMPSKTALKLCPDVIFVYPRFDVYKAVSRKLHEIFHRYTDIIEPLSLDEAYLDVTKDKRGIGFAIDIAREIKKAVREELQLTASAGVSISKFVAKIASDLEKPDGLTFIGPSRIEAFMEGLKVEKFYGVGKVTAAKMKSMGIFTGADLKKYEEAELVRLFGKVGRFYYHIVRGIDNRPVQPYRETKSISVEDTYQQDLTTKEAMLEELMILAARLISRLENHGLKGRTLTLKFKFHDFTLITRSRSVAGLIENEQALIQLARQILDNTELTDKKVRLLGIGVSNFNVPQSPEDGPGENTGPRQLRLF</sequence>
<keyword evidence="7 16" id="KW-0548">Nucleotidyltransferase</keyword>